<evidence type="ECO:0000256" key="2">
    <source>
        <dbReference type="SAM" id="MobiDB-lite"/>
    </source>
</evidence>
<feature type="region of interest" description="Disordered" evidence="2">
    <location>
        <begin position="1"/>
        <end position="28"/>
    </location>
</feature>
<dbReference type="Proteomes" id="UP000603453">
    <property type="component" value="Unassembled WGS sequence"/>
</dbReference>
<feature type="compositionally biased region" description="Polar residues" evidence="2">
    <location>
        <begin position="19"/>
        <end position="28"/>
    </location>
</feature>
<accession>A0A8H7QFR6</accession>
<dbReference type="Gene3D" id="1.10.443.10">
    <property type="entry name" value="Intergrase catalytic core"/>
    <property type="match status" value="1"/>
</dbReference>
<dbReference type="InterPro" id="IPR013762">
    <property type="entry name" value="Integrase-like_cat_sf"/>
</dbReference>
<dbReference type="AlphaFoldDB" id="A0A8H7QFR6"/>
<dbReference type="InterPro" id="IPR011010">
    <property type="entry name" value="DNA_brk_join_enz"/>
</dbReference>
<dbReference type="InterPro" id="IPR036397">
    <property type="entry name" value="RNaseH_sf"/>
</dbReference>
<dbReference type="Gene3D" id="3.30.420.10">
    <property type="entry name" value="Ribonuclease H-like superfamily/Ribonuclease H"/>
    <property type="match status" value="1"/>
</dbReference>
<evidence type="ECO:0000313" key="4">
    <source>
        <dbReference type="Proteomes" id="UP000603453"/>
    </source>
</evidence>
<proteinExistence type="predicted"/>
<dbReference type="CDD" id="cd09275">
    <property type="entry name" value="RNase_HI_RT_DIRS1"/>
    <property type="match status" value="1"/>
</dbReference>
<dbReference type="GO" id="GO:0006310">
    <property type="term" value="P:DNA recombination"/>
    <property type="evidence" value="ECO:0007669"/>
    <property type="project" value="UniProtKB-KW"/>
</dbReference>
<dbReference type="InterPro" id="IPR052055">
    <property type="entry name" value="Hepadnavirus_pol/RT"/>
</dbReference>
<dbReference type="PANTHER" id="PTHR33050:SF7">
    <property type="entry name" value="RIBONUCLEASE H"/>
    <property type="match status" value="1"/>
</dbReference>
<evidence type="ECO:0000313" key="3">
    <source>
        <dbReference type="EMBL" id="KAG2190858.1"/>
    </source>
</evidence>
<dbReference type="PANTHER" id="PTHR33050">
    <property type="entry name" value="REVERSE TRANSCRIPTASE DOMAIN-CONTAINING PROTEIN"/>
    <property type="match status" value="1"/>
</dbReference>
<name>A0A8H7QFR6_9FUNG</name>
<dbReference type="EMBL" id="JAEPRD010000537">
    <property type="protein sequence ID" value="KAG2190858.1"/>
    <property type="molecule type" value="Genomic_DNA"/>
</dbReference>
<gene>
    <name evidence="3" type="ORF">INT47_001454</name>
</gene>
<organism evidence="3 4">
    <name type="scientific">Mucor saturninus</name>
    <dbReference type="NCBI Taxonomy" id="64648"/>
    <lineage>
        <taxon>Eukaryota</taxon>
        <taxon>Fungi</taxon>
        <taxon>Fungi incertae sedis</taxon>
        <taxon>Mucoromycota</taxon>
        <taxon>Mucoromycotina</taxon>
        <taxon>Mucoromycetes</taxon>
        <taxon>Mucorales</taxon>
        <taxon>Mucorineae</taxon>
        <taxon>Mucoraceae</taxon>
        <taxon>Mucor</taxon>
    </lineage>
</organism>
<dbReference type="InterPro" id="IPR012337">
    <property type="entry name" value="RNaseH-like_sf"/>
</dbReference>
<keyword evidence="1" id="KW-0233">DNA recombination</keyword>
<keyword evidence="4" id="KW-1185">Reference proteome</keyword>
<dbReference type="SUPFAM" id="SSF56349">
    <property type="entry name" value="DNA breaking-rejoining enzymes"/>
    <property type="match status" value="1"/>
</dbReference>
<dbReference type="GO" id="GO:0015074">
    <property type="term" value="P:DNA integration"/>
    <property type="evidence" value="ECO:0007669"/>
    <property type="project" value="InterPro"/>
</dbReference>
<dbReference type="SUPFAM" id="SSF53098">
    <property type="entry name" value="Ribonuclease H-like"/>
    <property type="match status" value="1"/>
</dbReference>
<protein>
    <submittedName>
        <fullName evidence="3">Uncharacterized protein</fullName>
    </submittedName>
</protein>
<sequence>GKSKGSSPKYSADSKAPPSVTTDHSQLNNAHSSSNFALIPARLYTQHLLRMKNQTNILPQTPQQTVYVDASDSRWGCSLQHNNNNNKQTAFGHWTHQEAQMSINWRELKAAFLALKTFPDLHNMRILIKTDNTTSMAYMNKQGGTRSLPLMELATQLWKWCLQRGITIQSNHMAGINNTTADYESRRPYQKNNWMIDRSTFLNLQQYLGPNDYPLESVSTSIPEPTVELDQSMFSENCTGEAISRHNDNPLVAQRSLVSDNTISEHQFTFTTPPIGDRPSVTNSHLANDKQYLETRRLELIRSKYKQSDLNANAQAILINHRIQDNSTNNSYKPGQLLFLKCCIEKQISQQFFTSTDLINFLSDMHIHHSYAISTIQLFRSAVTHLHYNPRSLREDDSLHSFITTLLQQAPPTRLHRPTISLKPTADYLTTLNTDTISLASLQSKLAFLLGVTCFLRPSDLHRIPLSSVLISQSNTLSFEVNCPKEKRNRRRIIRSFQVKAHLDQRLCPVRTFQPFSQRRPSCQAITLFINSLQPNKVLSPRTLQSWITKLIRLSTDEKRVSLRSIASSLVLQSGIPKDDIVTMGNWASSSTFENHYHREHLSSFDFTNTLIANDNCGETLFNTEKK</sequence>
<comment type="caution">
    <text evidence="3">The sequence shown here is derived from an EMBL/GenBank/DDBJ whole genome shotgun (WGS) entry which is preliminary data.</text>
</comment>
<dbReference type="GO" id="GO:0003677">
    <property type="term" value="F:DNA binding"/>
    <property type="evidence" value="ECO:0007669"/>
    <property type="project" value="InterPro"/>
</dbReference>
<reference evidence="3" key="1">
    <citation type="submission" date="2020-12" db="EMBL/GenBank/DDBJ databases">
        <title>Metabolic potential, ecology and presence of endohyphal bacteria is reflected in genomic diversity of Mucoromycotina.</title>
        <authorList>
            <person name="Muszewska A."/>
            <person name="Okrasinska A."/>
            <person name="Steczkiewicz K."/>
            <person name="Drgas O."/>
            <person name="Orlowska M."/>
            <person name="Perlinska-Lenart U."/>
            <person name="Aleksandrzak-Piekarczyk T."/>
            <person name="Szatraj K."/>
            <person name="Zielenkiewicz U."/>
            <person name="Pilsyk S."/>
            <person name="Malc E."/>
            <person name="Mieczkowski P."/>
            <person name="Kruszewska J.S."/>
            <person name="Biernat P."/>
            <person name="Pawlowska J."/>
        </authorList>
    </citation>
    <scope>NUCLEOTIDE SEQUENCE</scope>
    <source>
        <strain evidence="3">WA0000017839</strain>
    </source>
</reference>
<dbReference type="OrthoDB" id="2288922at2759"/>
<feature type="non-terminal residue" evidence="3">
    <location>
        <position position="627"/>
    </location>
</feature>
<evidence type="ECO:0000256" key="1">
    <source>
        <dbReference type="ARBA" id="ARBA00023172"/>
    </source>
</evidence>